<dbReference type="WBParaSite" id="nRc.2.0.1.t32200-RA">
    <property type="protein sequence ID" value="nRc.2.0.1.t32200-RA"/>
    <property type="gene ID" value="nRc.2.0.1.g32200"/>
</dbReference>
<evidence type="ECO:0000313" key="1">
    <source>
        <dbReference type="Proteomes" id="UP000887565"/>
    </source>
</evidence>
<proteinExistence type="predicted"/>
<organism evidence="1 2">
    <name type="scientific">Romanomermis culicivorax</name>
    <name type="common">Nematode worm</name>
    <dbReference type="NCBI Taxonomy" id="13658"/>
    <lineage>
        <taxon>Eukaryota</taxon>
        <taxon>Metazoa</taxon>
        <taxon>Ecdysozoa</taxon>
        <taxon>Nematoda</taxon>
        <taxon>Enoplea</taxon>
        <taxon>Dorylaimia</taxon>
        <taxon>Mermithida</taxon>
        <taxon>Mermithoidea</taxon>
        <taxon>Mermithidae</taxon>
        <taxon>Romanomermis</taxon>
    </lineage>
</organism>
<protein>
    <submittedName>
        <fullName evidence="2">Uncharacterized protein</fullName>
    </submittedName>
</protein>
<keyword evidence="1" id="KW-1185">Reference proteome</keyword>
<accession>A0A915K1V5</accession>
<name>A0A915K1V5_ROMCU</name>
<evidence type="ECO:0000313" key="2">
    <source>
        <dbReference type="WBParaSite" id="nRc.2.0.1.t32200-RA"/>
    </source>
</evidence>
<sequence>MFIHIFIQDVQTSTAPKMVHKPDLNFNTMCWTLAATEIKKKICSILPEGTQKKLQGLQSKFEKHWDLLNGCSHRCLENEKNQLEPREIGKHH</sequence>
<reference evidence="2" key="1">
    <citation type="submission" date="2022-11" db="UniProtKB">
        <authorList>
            <consortium name="WormBaseParasite"/>
        </authorList>
    </citation>
    <scope>IDENTIFICATION</scope>
</reference>
<dbReference type="AlphaFoldDB" id="A0A915K1V5"/>
<dbReference type="Proteomes" id="UP000887565">
    <property type="component" value="Unplaced"/>
</dbReference>